<proteinExistence type="predicted"/>
<comment type="caution">
    <text evidence="1">The sequence shown here is derived from an EMBL/GenBank/DDBJ whole genome shotgun (WGS) entry which is preliminary data.</text>
</comment>
<dbReference type="Proteomes" id="UP000697995">
    <property type="component" value="Unassembled WGS sequence"/>
</dbReference>
<protein>
    <recommendedName>
        <fullName evidence="3">GCN5-related N-acetyltransferase</fullName>
    </recommendedName>
</protein>
<name>A0ABS1D902_9PROT</name>
<evidence type="ECO:0000313" key="2">
    <source>
        <dbReference type="Proteomes" id="UP000697995"/>
    </source>
</evidence>
<keyword evidence="2" id="KW-1185">Reference proteome</keyword>
<organism evidence="1 2">
    <name type="scientific">Paracraurococcus ruber</name>
    <dbReference type="NCBI Taxonomy" id="77675"/>
    <lineage>
        <taxon>Bacteria</taxon>
        <taxon>Pseudomonadati</taxon>
        <taxon>Pseudomonadota</taxon>
        <taxon>Alphaproteobacteria</taxon>
        <taxon>Acetobacterales</taxon>
        <taxon>Roseomonadaceae</taxon>
        <taxon>Paracraurococcus</taxon>
    </lineage>
</organism>
<evidence type="ECO:0000313" key="1">
    <source>
        <dbReference type="EMBL" id="MBK1662840.1"/>
    </source>
</evidence>
<accession>A0ABS1D902</accession>
<evidence type="ECO:0008006" key="3">
    <source>
        <dbReference type="Google" id="ProtNLM"/>
    </source>
</evidence>
<sequence>MPDRRAALLRRWLDLTRQVLPGLAAAHRWPIRLDHCFMRVCLDAALGQRWDRVVRRPAVRHLSEAQLAAAIAVAERIAAEPALLPRLNAASLAMRRKAA</sequence>
<dbReference type="EMBL" id="NRSG01000805">
    <property type="protein sequence ID" value="MBK1662840.1"/>
    <property type="molecule type" value="Genomic_DNA"/>
</dbReference>
<gene>
    <name evidence="1" type="ORF">CKO45_32245</name>
</gene>
<reference evidence="1 2" key="1">
    <citation type="journal article" date="2020" name="Microorganisms">
        <title>Osmotic Adaptation and Compatible Solute Biosynthesis of Phototrophic Bacteria as Revealed from Genome Analyses.</title>
        <authorList>
            <person name="Imhoff J.F."/>
            <person name="Rahn T."/>
            <person name="Kunzel S."/>
            <person name="Keller A."/>
            <person name="Neulinger S.C."/>
        </authorList>
    </citation>
    <scope>NUCLEOTIDE SEQUENCE [LARGE SCALE GENOMIC DNA]</scope>
    <source>
        <strain evidence="1 2">DSM 15382</strain>
    </source>
</reference>